<dbReference type="AlphaFoldDB" id="A0A0M3J4Q9"/>
<evidence type="ECO:0000313" key="1">
    <source>
        <dbReference type="EMBL" id="VDK19920.1"/>
    </source>
</evidence>
<evidence type="ECO:0000313" key="3">
    <source>
        <dbReference type="WBParaSite" id="ASIM_0000253101-mRNA-1"/>
    </source>
</evidence>
<gene>
    <name evidence="1" type="ORF">ASIM_LOCUS2391</name>
</gene>
<evidence type="ECO:0000313" key="2">
    <source>
        <dbReference type="Proteomes" id="UP000267096"/>
    </source>
</evidence>
<dbReference type="PANTHER" id="PTHR21523">
    <property type="match status" value="1"/>
</dbReference>
<keyword evidence="2" id="KW-1185">Reference proteome</keyword>
<dbReference type="EMBL" id="UYRR01003159">
    <property type="protein sequence ID" value="VDK19920.1"/>
    <property type="molecule type" value="Genomic_DNA"/>
</dbReference>
<protein>
    <submittedName>
        <fullName evidence="3">Rho-GAP domain-containing protein</fullName>
    </submittedName>
</protein>
<dbReference type="WBParaSite" id="ASIM_0000253101-mRNA-1">
    <property type="protein sequence ID" value="ASIM_0000253101-mRNA-1"/>
    <property type="gene ID" value="ASIM_0000253101"/>
</dbReference>
<reference evidence="3" key="1">
    <citation type="submission" date="2017-02" db="UniProtKB">
        <authorList>
            <consortium name="WormBaseParasite"/>
        </authorList>
    </citation>
    <scope>IDENTIFICATION</scope>
</reference>
<sequence length="293" mass="33122">MFWRKWVPHEDAISVSGMAVHNRARKPKTDSKYKLSSVQSDQSQLPLSRWIGSFMTRYKRSPVHSKSSYTLKVADDELSPFGLIAKSLLKLVHTMKGKPTSKTFEAVLDDVRREHETVMKKKAENDFLKNQMNKIYGPNIGMKKGVPTKSFFTKGDKLAMNGLLDVDQTEDDQSTADPNQEIIAEQTKFIRQVVELVKTMGIDNDTDVGQLTLFSPRILSITPEEARTKTMNLFSPSIFSLHDQGDGLEALLSVPKAVKTIQDPDYRQWMNLILEASGVPDVIEETHVRVIVQ</sequence>
<dbReference type="InterPro" id="IPR006954">
    <property type="entry name" value="Mlt-10-like"/>
</dbReference>
<organism evidence="3">
    <name type="scientific">Anisakis simplex</name>
    <name type="common">Herring worm</name>
    <dbReference type="NCBI Taxonomy" id="6269"/>
    <lineage>
        <taxon>Eukaryota</taxon>
        <taxon>Metazoa</taxon>
        <taxon>Ecdysozoa</taxon>
        <taxon>Nematoda</taxon>
        <taxon>Chromadorea</taxon>
        <taxon>Rhabditida</taxon>
        <taxon>Spirurina</taxon>
        <taxon>Ascaridomorpha</taxon>
        <taxon>Ascaridoidea</taxon>
        <taxon>Anisakidae</taxon>
        <taxon>Anisakis</taxon>
        <taxon>Anisakis simplex complex</taxon>
    </lineage>
</organism>
<proteinExistence type="predicted"/>
<name>A0A0M3J4Q9_ANISI</name>
<dbReference type="Pfam" id="PF04870">
    <property type="entry name" value="Moulting_cycle"/>
    <property type="match status" value="1"/>
</dbReference>
<accession>A0A0M3J4Q9</accession>
<dbReference type="OrthoDB" id="5917548at2759"/>
<dbReference type="Proteomes" id="UP000267096">
    <property type="component" value="Unassembled WGS sequence"/>
</dbReference>
<dbReference type="PANTHER" id="PTHR21523:SF37">
    <property type="entry name" value="MLT-TEN (MLT-10) RELATED"/>
    <property type="match status" value="1"/>
</dbReference>
<reference evidence="1 2" key="2">
    <citation type="submission" date="2018-11" db="EMBL/GenBank/DDBJ databases">
        <authorList>
            <consortium name="Pathogen Informatics"/>
        </authorList>
    </citation>
    <scope>NUCLEOTIDE SEQUENCE [LARGE SCALE GENOMIC DNA]</scope>
</reference>